<keyword evidence="3" id="KW-1185">Reference proteome</keyword>
<evidence type="ECO:0000313" key="2">
    <source>
        <dbReference type="EMBL" id="KAF2685373.1"/>
    </source>
</evidence>
<protein>
    <recommendedName>
        <fullName evidence="1">Heterokaryon incompatibility domain-containing protein</fullName>
    </recommendedName>
</protein>
<dbReference type="OrthoDB" id="5135333at2759"/>
<evidence type="ECO:0000259" key="1">
    <source>
        <dbReference type="Pfam" id="PF06985"/>
    </source>
</evidence>
<feature type="domain" description="Heterokaryon incompatibility" evidence="1">
    <location>
        <begin position="22"/>
        <end position="129"/>
    </location>
</feature>
<dbReference type="Proteomes" id="UP000799291">
    <property type="component" value="Unassembled WGS sequence"/>
</dbReference>
<dbReference type="Pfam" id="PF06985">
    <property type="entry name" value="HET"/>
    <property type="match status" value="1"/>
</dbReference>
<sequence>MLLLATFGDAPKALGRFYPAPTVQNAIQLVRLIGERYLLVGNLCIPQDDNKLTAFYVNRMDYIYSQPIITIVAASSTSVMDRLPGVSPGSRAPQYTPKLGAMRLVRETYELVTQLRGSVYESRVWTFQE</sequence>
<evidence type="ECO:0000313" key="3">
    <source>
        <dbReference type="Proteomes" id="UP000799291"/>
    </source>
</evidence>
<dbReference type="EMBL" id="MU005579">
    <property type="protein sequence ID" value="KAF2685373.1"/>
    <property type="molecule type" value="Genomic_DNA"/>
</dbReference>
<proteinExistence type="predicted"/>
<dbReference type="InterPro" id="IPR010730">
    <property type="entry name" value="HET"/>
</dbReference>
<dbReference type="PANTHER" id="PTHR33112">
    <property type="entry name" value="DOMAIN PROTEIN, PUTATIVE-RELATED"/>
    <property type="match status" value="1"/>
</dbReference>
<reference evidence="2" key="1">
    <citation type="journal article" date="2020" name="Stud. Mycol.">
        <title>101 Dothideomycetes genomes: a test case for predicting lifestyles and emergence of pathogens.</title>
        <authorList>
            <person name="Haridas S."/>
            <person name="Albert R."/>
            <person name="Binder M."/>
            <person name="Bloem J."/>
            <person name="Labutti K."/>
            <person name="Salamov A."/>
            <person name="Andreopoulos B."/>
            <person name="Baker S."/>
            <person name="Barry K."/>
            <person name="Bills G."/>
            <person name="Bluhm B."/>
            <person name="Cannon C."/>
            <person name="Castanera R."/>
            <person name="Culley D."/>
            <person name="Daum C."/>
            <person name="Ezra D."/>
            <person name="Gonzalez J."/>
            <person name="Henrissat B."/>
            <person name="Kuo A."/>
            <person name="Liang C."/>
            <person name="Lipzen A."/>
            <person name="Lutzoni F."/>
            <person name="Magnuson J."/>
            <person name="Mondo S."/>
            <person name="Nolan M."/>
            <person name="Ohm R."/>
            <person name="Pangilinan J."/>
            <person name="Park H.-J."/>
            <person name="Ramirez L."/>
            <person name="Alfaro M."/>
            <person name="Sun H."/>
            <person name="Tritt A."/>
            <person name="Yoshinaga Y."/>
            <person name="Zwiers L.-H."/>
            <person name="Turgeon B."/>
            <person name="Goodwin S."/>
            <person name="Spatafora J."/>
            <person name="Crous P."/>
            <person name="Grigoriev I."/>
        </authorList>
    </citation>
    <scope>NUCLEOTIDE SEQUENCE</scope>
    <source>
        <strain evidence="2">CBS 122367</strain>
    </source>
</reference>
<name>A0A6G1J592_9PLEO</name>
<organism evidence="2 3">
    <name type="scientific">Lentithecium fluviatile CBS 122367</name>
    <dbReference type="NCBI Taxonomy" id="1168545"/>
    <lineage>
        <taxon>Eukaryota</taxon>
        <taxon>Fungi</taxon>
        <taxon>Dikarya</taxon>
        <taxon>Ascomycota</taxon>
        <taxon>Pezizomycotina</taxon>
        <taxon>Dothideomycetes</taxon>
        <taxon>Pleosporomycetidae</taxon>
        <taxon>Pleosporales</taxon>
        <taxon>Massarineae</taxon>
        <taxon>Lentitheciaceae</taxon>
        <taxon>Lentithecium</taxon>
    </lineage>
</organism>
<dbReference type="AlphaFoldDB" id="A0A6G1J592"/>
<dbReference type="PANTHER" id="PTHR33112:SF16">
    <property type="entry name" value="HETEROKARYON INCOMPATIBILITY DOMAIN-CONTAINING PROTEIN"/>
    <property type="match status" value="1"/>
</dbReference>
<accession>A0A6G1J592</accession>
<gene>
    <name evidence="2" type="ORF">K458DRAFT_365735</name>
</gene>